<proteinExistence type="predicted"/>
<evidence type="ECO:0000313" key="4">
    <source>
        <dbReference type="Proteomes" id="UP000007113"/>
    </source>
</evidence>
<keyword evidence="2" id="KW-0732">Signal</keyword>
<dbReference type="KEGG" id="gma:AciX8_2546"/>
<keyword evidence="4" id="KW-1185">Reference proteome</keyword>
<organism evidence="3 4">
    <name type="scientific">Granulicella mallensis (strain ATCC BAA-1857 / DSM 23137 / MP5ACTX8)</name>
    <dbReference type="NCBI Taxonomy" id="682795"/>
    <lineage>
        <taxon>Bacteria</taxon>
        <taxon>Pseudomonadati</taxon>
        <taxon>Acidobacteriota</taxon>
        <taxon>Terriglobia</taxon>
        <taxon>Terriglobales</taxon>
        <taxon>Acidobacteriaceae</taxon>
        <taxon>Granulicella</taxon>
    </lineage>
</organism>
<evidence type="ECO:0000256" key="1">
    <source>
        <dbReference type="SAM" id="MobiDB-lite"/>
    </source>
</evidence>
<protein>
    <recommendedName>
        <fullName evidence="5">Pectate lyase superfamily protein domain-containing protein</fullName>
    </recommendedName>
</protein>
<reference evidence="3 4" key="1">
    <citation type="submission" date="2011-11" db="EMBL/GenBank/DDBJ databases">
        <title>Complete sequence of Granulicella mallensis MP5ACTX8.</title>
        <authorList>
            <consortium name="US DOE Joint Genome Institute"/>
            <person name="Lucas S."/>
            <person name="Copeland A."/>
            <person name="Lapidus A."/>
            <person name="Cheng J.-F."/>
            <person name="Goodwin L."/>
            <person name="Pitluck S."/>
            <person name="Peters L."/>
            <person name="Lu M."/>
            <person name="Detter J.C."/>
            <person name="Han C."/>
            <person name="Tapia R."/>
            <person name="Land M."/>
            <person name="Hauser L."/>
            <person name="Kyrpides N."/>
            <person name="Ivanova N."/>
            <person name="Mikhailova N."/>
            <person name="Pagani I."/>
            <person name="Rawat S."/>
            <person name="Mannisto M."/>
            <person name="Haggblom M."/>
            <person name="Woyke T."/>
        </authorList>
    </citation>
    <scope>NUCLEOTIDE SEQUENCE [LARGE SCALE GENOMIC DNA]</scope>
    <source>
        <strain evidence="4">ATCC BAA-1857 / DSM 23137 / MP5ACTX8</strain>
    </source>
</reference>
<dbReference type="AlphaFoldDB" id="G8P065"/>
<dbReference type="EMBL" id="CP003130">
    <property type="protein sequence ID" value="AEU36859.1"/>
    <property type="molecule type" value="Genomic_DNA"/>
</dbReference>
<evidence type="ECO:0008006" key="5">
    <source>
        <dbReference type="Google" id="ProtNLM"/>
    </source>
</evidence>
<sequence precursor="true">MRIKAFSCRVAVLALVVSSAVAMGQSHRASQTPMLLASNLPDASLAGMFSPDVNKPEAAAPASSKASLEPALEGMEGSGAGSGSGSGSGVGLVNATGFGGADIGAKVNAAIASLPTVTQNSQTWTQGVVLIPAGNYTFSTTMNLNSPYLDLHCEQGAILTYTGSGDAIRILPSVQISGAATTQPNQGPSVENCSIYNQSSTAVSGIHAGDISKIHLTNVAVNNFTGTATSAAYWFDNTVSFTEGMALQDITSTNNSIAIRFTNTAGTSFSDSFGYSSIRGFRAEVRTNQIGFSVENNTFLYHSFIDAIVEPVDSTGIVMSVSGTGKVGGNAGDDTIFLRGECVNASGSCTGATLLKLGATTQFVANGFMNGLGSTMTINVASGAVLTWNGTTELNQSGYNIGWSADNSIRMRFNSATDLSFFGNNVRLAGNYVVGWSTQPTTAGNYLGLSPCVVGTAMLCLGNGTTGNAGSGLNTGQVLASQFLGNSAVPLVAAGLGLGGSPSGVALSTTSTSVSGVVAFTTGTGPAALSPLATVTFATLLGQAPNTCIPTAQNAATATALSNIFISSPTTAGFVISSGAGALAPSTSYQIGYACF</sequence>
<feature type="compositionally biased region" description="Gly residues" evidence="1">
    <location>
        <begin position="76"/>
        <end position="86"/>
    </location>
</feature>
<evidence type="ECO:0000256" key="2">
    <source>
        <dbReference type="SAM" id="SignalP"/>
    </source>
</evidence>
<dbReference type="HOGENOM" id="CLU_457683_0_0_0"/>
<feature type="chain" id="PRO_5003513287" description="Pectate lyase superfamily protein domain-containing protein" evidence="2">
    <location>
        <begin position="23"/>
        <end position="596"/>
    </location>
</feature>
<dbReference type="Proteomes" id="UP000007113">
    <property type="component" value="Chromosome"/>
</dbReference>
<dbReference type="RefSeq" id="WP_014265737.1">
    <property type="nucleotide sequence ID" value="NC_016631.1"/>
</dbReference>
<name>G8P065_GRAMM</name>
<accession>G8P065</accession>
<feature type="signal peptide" evidence="2">
    <location>
        <begin position="1"/>
        <end position="22"/>
    </location>
</feature>
<gene>
    <name evidence="3" type="ordered locus">AciX8_2546</name>
</gene>
<dbReference type="OrthoDB" id="103531at2"/>
<feature type="region of interest" description="Disordered" evidence="1">
    <location>
        <begin position="56"/>
        <end position="86"/>
    </location>
</feature>
<feature type="compositionally biased region" description="Low complexity" evidence="1">
    <location>
        <begin position="56"/>
        <end position="73"/>
    </location>
</feature>
<evidence type="ECO:0000313" key="3">
    <source>
        <dbReference type="EMBL" id="AEU36859.1"/>
    </source>
</evidence>